<feature type="compositionally biased region" description="Basic and acidic residues" evidence="1">
    <location>
        <begin position="515"/>
        <end position="525"/>
    </location>
</feature>
<feature type="region of interest" description="Disordered" evidence="1">
    <location>
        <begin position="498"/>
        <end position="557"/>
    </location>
</feature>
<gene>
    <name evidence="2" type="ORF">DGYR_LOCUS10797</name>
</gene>
<feature type="compositionally biased region" description="Polar residues" evidence="1">
    <location>
        <begin position="434"/>
        <end position="462"/>
    </location>
</feature>
<reference evidence="2 3" key="1">
    <citation type="submission" date="2020-08" db="EMBL/GenBank/DDBJ databases">
        <authorList>
            <person name="Hejnol A."/>
        </authorList>
    </citation>
    <scope>NUCLEOTIDE SEQUENCE [LARGE SCALE GENOMIC DNA]</scope>
</reference>
<evidence type="ECO:0000313" key="3">
    <source>
        <dbReference type="Proteomes" id="UP000549394"/>
    </source>
</evidence>
<accession>A0A7I8W3D9</accession>
<feature type="region of interest" description="Disordered" evidence="1">
    <location>
        <begin position="434"/>
        <end position="477"/>
    </location>
</feature>
<feature type="compositionally biased region" description="Polar residues" evidence="1">
    <location>
        <begin position="135"/>
        <end position="157"/>
    </location>
</feature>
<sequence length="658" mass="74423">MSPSPSSMASPVAFPTTALHIDTSTPPRVTSPVLSPAQRKSLLAGASPGERIPFSVLQPNTKFKNPVSPLVDSSWSGPKSPRLQRDGPGFIETLQKSGKPETPYFHRPRSEEQNQQLNTNISQPYREIDNRAPNPFSSPLTSQQSPSYNYKMGNSVTDRPLKQNHEKFIRKPEPQPQTSVRSNSSHERPKVFEAKPFSKEFFNRIGSNCVNERPLTPTMPSNKPSYVVQQKRPLTPTLNSDGELKIKYNHRAGGIEVQERGKAPKNYGNYVKSMTRSQEEEEAEEEEKRHVRFSDEDRKKISDKARNAAFEKTGWVKQLSPSGKPCWKLERDLENQSSYLQDDTISQTLGTIRKKTAQVKEDSHKNDYIFRTIEKNTRKHEERLGQRYNEEEFIPNMDRPGKISSPFLESGYSPTSYRNFNAGKKLRVPSPLSFQSIANRPTSPADSVTSEPALDSVNNPTRISFPRKGQNKAISNHKSSVPWGEFYSKYQQKESNREEAGLSRLISPSFRKGNHFADRQDRDSRSQTPVIDIKPLTIGSRSRTATPSPTATPIASSDIPKPSDLIDAINSLTSEWNRCSRYAEHDSKVTSKYMLDSPLSRSGRKEKSRKLTIPGQSSFDKVIKGEARVYPLTFFPTDFAVYLTCLILETFQMKIFTI</sequence>
<feature type="compositionally biased region" description="Basic and acidic residues" evidence="1">
    <location>
        <begin position="286"/>
        <end position="295"/>
    </location>
</feature>
<feature type="compositionally biased region" description="Polar residues" evidence="1">
    <location>
        <begin position="113"/>
        <end position="123"/>
    </location>
</feature>
<evidence type="ECO:0000313" key="2">
    <source>
        <dbReference type="EMBL" id="CAD5123072.1"/>
    </source>
</evidence>
<name>A0A7I8W3D9_9ANNE</name>
<feature type="region of interest" description="Disordered" evidence="1">
    <location>
        <begin position="275"/>
        <end position="295"/>
    </location>
</feature>
<dbReference type="EMBL" id="CAJFCJ010000019">
    <property type="protein sequence ID" value="CAD5123072.1"/>
    <property type="molecule type" value="Genomic_DNA"/>
</dbReference>
<feature type="compositionally biased region" description="Basic and acidic residues" evidence="1">
    <location>
        <begin position="159"/>
        <end position="173"/>
    </location>
</feature>
<dbReference type="AlphaFoldDB" id="A0A7I8W3D9"/>
<dbReference type="Proteomes" id="UP000549394">
    <property type="component" value="Unassembled WGS sequence"/>
</dbReference>
<organism evidence="2 3">
    <name type="scientific">Dimorphilus gyrociliatus</name>
    <dbReference type="NCBI Taxonomy" id="2664684"/>
    <lineage>
        <taxon>Eukaryota</taxon>
        <taxon>Metazoa</taxon>
        <taxon>Spiralia</taxon>
        <taxon>Lophotrochozoa</taxon>
        <taxon>Annelida</taxon>
        <taxon>Polychaeta</taxon>
        <taxon>Polychaeta incertae sedis</taxon>
        <taxon>Dinophilidae</taxon>
        <taxon>Dimorphilus</taxon>
    </lineage>
</organism>
<comment type="caution">
    <text evidence="2">The sequence shown here is derived from an EMBL/GenBank/DDBJ whole genome shotgun (WGS) entry which is preliminary data.</text>
</comment>
<feature type="region of interest" description="Disordered" evidence="1">
    <location>
        <begin position="18"/>
        <end position="189"/>
    </location>
</feature>
<feature type="compositionally biased region" description="Low complexity" evidence="1">
    <location>
        <begin position="540"/>
        <end position="557"/>
    </location>
</feature>
<protein>
    <submittedName>
        <fullName evidence="2">Uncharacterized protein</fullName>
    </submittedName>
</protein>
<keyword evidence="3" id="KW-1185">Reference proteome</keyword>
<evidence type="ECO:0000256" key="1">
    <source>
        <dbReference type="SAM" id="MobiDB-lite"/>
    </source>
</evidence>
<proteinExistence type="predicted"/>